<dbReference type="PROSITE" id="PS01047">
    <property type="entry name" value="HMA_1"/>
    <property type="match status" value="1"/>
</dbReference>
<evidence type="ECO:0000256" key="1">
    <source>
        <dbReference type="ARBA" id="ARBA00022723"/>
    </source>
</evidence>
<dbReference type="STRING" id="1245526.SAMN05216580_1866"/>
<dbReference type="InterPro" id="IPR036163">
    <property type="entry name" value="HMA_dom_sf"/>
</dbReference>
<dbReference type="InterPro" id="IPR006121">
    <property type="entry name" value="HMA_dom"/>
</dbReference>
<dbReference type="RefSeq" id="WP_090213838.1">
    <property type="nucleotide sequence ID" value="NZ_LT629780.1"/>
</dbReference>
<dbReference type="InterPro" id="IPR017969">
    <property type="entry name" value="Heavy-metal-associated_CS"/>
</dbReference>
<dbReference type="Pfam" id="PF00403">
    <property type="entry name" value="HMA"/>
    <property type="match status" value="1"/>
</dbReference>
<keyword evidence="1" id="KW-0479">Metal-binding</keyword>
<name>A0A1H2GMT9_9GAMM</name>
<gene>
    <name evidence="3" type="ORF">SAMN05216580_1866</name>
</gene>
<evidence type="ECO:0000313" key="4">
    <source>
        <dbReference type="Proteomes" id="UP000243063"/>
    </source>
</evidence>
<dbReference type="EMBL" id="LT629780">
    <property type="protein sequence ID" value="SDU20799.1"/>
    <property type="molecule type" value="Genomic_DNA"/>
</dbReference>
<dbReference type="CDD" id="cd00371">
    <property type="entry name" value="HMA"/>
    <property type="match status" value="1"/>
</dbReference>
<dbReference type="GO" id="GO:0046872">
    <property type="term" value="F:metal ion binding"/>
    <property type="evidence" value="ECO:0007669"/>
    <property type="project" value="UniProtKB-KW"/>
</dbReference>
<reference evidence="4" key="1">
    <citation type="submission" date="2016-10" db="EMBL/GenBank/DDBJ databases">
        <authorList>
            <person name="Varghese N."/>
            <person name="Submissions S."/>
        </authorList>
    </citation>
    <scope>NUCLEOTIDE SEQUENCE [LARGE SCALE GENOMIC DNA]</scope>
    <source>
        <strain evidence="4">CCTCC 2012022</strain>
    </source>
</reference>
<keyword evidence="4" id="KW-1185">Reference proteome</keyword>
<organism evidence="3 4">
    <name type="scientific">Geopseudomonas guangdongensis</name>
    <dbReference type="NCBI Taxonomy" id="1245526"/>
    <lineage>
        <taxon>Bacteria</taxon>
        <taxon>Pseudomonadati</taxon>
        <taxon>Pseudomonadota</taxon>
        <taxon>Gammaproteobacteria</taxon>
        <taxon>Pseudomonadales</taxon>
        <taxon>Pseudomonadaceae</taxon>
        <taxon>Geopseudomonas</taxon>
    </lineage>
</organism>
<accession>A0A1H2GMT9</accession>
<dbReference type="Proteomes" id="UP000243063">
    <property type="component" value="Chromosome I"/>
</dbReference>
<dbReference type="SUPFAM" id="SSF55008">
    <property type="entry name" value="HMA, heavy metal-associated domain"/>
    <property type="match status" value="1"/>
</dbReference>
<feature type="domain" description="HMA" evidence="2">
    <location>
        <begin position="1"/>
        <end position="63"/>
    </location>
</feature>
<protein>
    <submittedName>
        <fullName evidence="3">Copper chaperone</fullName>
    </submittedName>
</protein>
<evidence type="ECO:0000313" key="3">
    <source>
        <dbReference type="EMBL" id="SDU20799.1"/>
    </source>
</evidence>
<dbReference type="PROSITE" id="PS50846">
    <property type="entry name" value="HMA_2"/>
    <property type="match status" value="1"/>
</dbReference>
<dbReference type="Gene3D" id="3.30.70.100">
    <property type="match status" value="1"/>
</dbReference>
<dbReference type="AlphaFoldDB" id="A0A1H2GMT9"/>
<evidence type="ECO:0000259" key="2">
    <source>
        <dbReference type="PROSITE" id="PS50846"/>
    </source>
</evidence>
<sequence>MQVFKVQGMSCGHCVRAVSAALLALDADAQVDVDLAGGEVRVESRLSAEQVLAALREEGYEAQPA</sequence>
<proteinExistence type="predicted"/>